<dbReference type="RefSeq" id="WP_274151313.1">
    <property type="nucleotide sequence ID" value="NZ_CP117811.1"/>
</dbReference>
<dbReference type="SUPFAM" id="SSF52172">
    <property type="entry name" value="CheY-like"/>
    <property type="match status" value="1"/>
</dbReference>
<dbReference type="InterPro" id="IPR036388">
    <property type="entry name" value="WH-like_DNA-bd_sf"/>
</dbReference>
<feature type="domain" description="Response regulatory" evidence="6">
    <location>
        <begin position="5"/>
        <end position="121"/>
    </location>
</feature>
<dbReference type="Gene3D" id="6.10.250.690">
    <property type="match status" value="1"/>
</dbReference>
<feature type="domain" description="OmpR/PhoB-type" evidence="7">
    <location>
        <begin position="134"/>
        <end position="230"/>
    </location>
</feature>
<dbReference type="Gene3D" id="1.10.10.10">
    <property type="entry name" value="Winged helix-like DNA-binding domain superfamily/Winged helix DNA-binding domain"/>
    <property type="match status" value="1"/>
</dbReference>
<dbReference type="CDD" id="cd00383">
    <property type="entry name" value="trans_reg_C"/>
    <property type="match status" value="1"/>
</dbReference>
<dbReference type="PANTHER" id="PTHR48111:SF40">
    <property type="entry name" value="PHOSPHATE REGULON TRANSCRIPTIONAL REGULATORY PROTEIN PHOB"/>
    <property type="match status" value="1"/>
</dbReference>
<dbReference type="Pfam" id="PF00486">
    <property type="entry name" value="Trans_reg_C"/>
    <property type="match status" value="1"/>
</dbReference>
<dbReference type="InterPro" id="IPR011006">
    <property type="entry name" value="CheY-like_superfamily"/>
</dbReference>
<dbReference type="InterPro" id="IPR001867">
    <property type="entry name" value="OmpR/PhoB-type_DNA-bd"/>
</dbReference>
<dbReference type="PANTHER" id="PTHR48111">
    <property type="entry name" value="REGULATOR OF RPOS"/>
    <property type="match status" value="1"/>
</dbReference>
<evidence type="ECO:0000256" key="3">
    <source>
        <dbReference type="ARBA" id="ARBA00023125"/>
    </source>
</evidence>
<dbReference type="InterPro" id="IPR039420">
    <property type="entry name" value="WalR-like"/>
</dbReference>
<keyword evidence="3 5" id="KW-0238">DNA-binding</keyword>
<dbReference type="EMBL" id="CP117811">
    <property type="protein sequence ID" value="WDE97120.1"/>
    <property type="molecule type" value="Genomic_DNA"/>
</dbReference>
<evidence type="ECO:0000259" key="6">
    <source>
        <dbReference type="PROSITE" id="PS50110"/>
    </source>
</evidence>
<dbReference type="Gene3D" id="3.40.50.2300">
    <property type="match status" value="1"/>
</dbReference>
<keyword evidence="1 4" id="KW-0597">Phosphoprotein</keyword>
<dbReference type="InterPro" id="IPR016032">
    <property type="entry name" value="Sig_transdc_resp-reg_C-effctor"/>
</dbReference>
<gene>
    <name evidence="8" type="ORF">PQO03_04010</name>
</gene>
<dbReference type="SUPFAM" id="SSF46894">
    <property type="entry name" value="C-terminal effector domain of the bipartite response regulators"/>
    <property type="match status" value="1"/>
</dbReference>
<evidence type="ECO:0000256" key="1">
    <source>
        <dbReference type="ARBA" id="ARBA00022553"/>
    </source>
</evidence>
<dbReference type="PROSITE" id="PS50110">
    <property type="entry name" value="RESPONSE_REGULATORY"/>
    <property type="match status" value="1"/>
</dbReference>
<dbReference type="SMART" id="SM00448">
    <property type="entry name" value="REC"/>
    <property type="match status" value="1"/>
</dbReference>
<dbReference type="SMART" id="SM00862">
    <property type="entry name" value="Trans_reg_C"/>
    <property type="match status" value="1"/>
</dbReference>
<evidence type="ECO:0000256" key="5">
    <source>
        <dbReference type="PROSITE-ProRule" id="PRU01091"/>
    </source>
</evidence>
<dbReference type="Pfam" id="PF00072">
    <property type="entry name" value="Response_reg"/>
    <property type="match status" value="1"/>
</dbReference>
<dbReference type="InterPro" id="IPR001789">
    <property type="entry name" value="Sig_transdc_resp-reg_receiver"/>
</dbReference>
<dbReference type="Proteomes" id="UP001214250">
    <property type="component" value="Chromosome 1"/>
</dbReference>
<reference evidence="8 9" key="1">
    <citation type="submission" date="2023-02" db="EMBL/GenBank/DDBJ databases">
        <title>Genome sequence of Lentisphaera profundi SAORIC-696.</title>
        <authorList>
            <person name="Kim e."/>
            <person name="Cho J.-C."/>
            <person name="Choi A."/>
            <person name="Kang I."/>
        </authorList>
    </citation>
    <scope>NUCLEOTIDE SEQUENCE [LARGE SCALE GENOMIC DNA]</scope>
    <source>
        <strain evidence="8 9">SAORIC-696</strain>
    </source>
</reference>
<evidence type="ECO:0000313" key="8">
    <source>
        <dbReference type="EMBL" id="WDE97120.1"/>
    </source>
</evidence>
<evidence type="ECO:0000259" key="7">
    <source>
        <dbReference type="PROSITE" id="PS51755"/>
    </source>
</evidence>
<accession>A0ABY7VV79</accession>
<sequence>MASKRILVVDDEIDIRELLNFTLSKEGYDVLSTGKGTEAISMVETHAPSLVILDGMLPGMDGNDICYKLKNNKATSHIPVIMLSARTDETDQIIGLRLGADDYIPKPFSPKILIAKIDAILRRTEFTRNEDNEEEIIRHEGLVLNKGDFSATLNEKTLQLTAVEYKLLYFLCKKPGRVYTRERILEEIRGDDVIITGRTVDVHILSLRRKLGDFADLIETVRGVGYKIVS</sequence>
<dbReference type="PROSITE" id="PS51755">
    <property type="entry name" value="OMPR_PHOB"/>
    <property type="match status" value="1"/>
</dbReference>
<evidence type="ECO:0000313" key="9">
    <source>
        <dbReference type="Proteomes" id="UP001214250"/>
    </source>
</evidence>
<proteinExistence type="predicted"/>
<evidence type="ECO:0000256" key="4">
    <source>
        <dbReference type="PROSITE-ProRule" id="PRU00169"/>
    </source>
</evidence>
<feature type="modified residue" description="4-aspartylphosphate" evidence="4">
    <location>
        <position position="54"/>
    </location>
</feature>
<organism evidence="8 9">
    <name type="scientific">Lentisphaera profundi</name>
    <dbReference type="NCBI Taxonomy" id="1658616"/>
    <lineage>
        <taxon>Bacteria</taxon>
        <taxon>Pseudomonadati</taxon>
        <taxon>Lentisphaerota</taxon>
        <taxon>Lentisphaeria</taxon>
        <taxon>Lentisphaerales</taxon>
        <taxon>Lentisphaeraceae</taxon>
        <taxon>Lentisphaera</taxon>
    </lineage>
</organism>
<protein>
    <submittedName>
        <fullName evidence="8">Response regulator</fullName>
    </submittedName>
</protein>
<evidence type="ECO:0000256" key="2">
    <source>
        <dbReference type="ARBA" id="ARBA00023012"/>
    </source>
</evidence>
<feature type="DNA-binding region" description="OmpR/PhoB-type" evidence="5">
    <location>
        <begin position="134"/>
        <end position="230"/>
    </location>
</feature>
<keyword evidence="9" id="KW-1185">Reference proteome</keyword>
<keyword evidence="2" id="KW-0902">Two-component regulatory system</keyword>
<name>A0ABY7VV79_9BACT</name>